<dbReference type="EMBL" id="CAJNNV010031267">
    <property type="protein sequence ID" value="CAE8635290.1"/>
    <property type="molecule type" value="Genomic_DNA"/>
</dbReference>
<protein>
    <submittedName>
        <fullName evidence="3">Uncharacterized protein</fullName>
    </submittedName>
</protein>
<reference evidence="3" key="1">
    <citation type="submission" date="2021-02" db="EMBL/GenBank/DDBJ databases">
        <authorList>
            <person name="Dougan E. K."/>
            <person name="Rhodes N."/>
            <person name="Thang M."/>
            <person name="Chan C."/>
        </authorList>
    </citation>
    <scope>NUCLEOTIDE SEQUENCE</scope>
</reference>
<feature type="chain" id="PRO_5036222055" evidence="1">
    <location>
        <begin position="21"/>
        <end position="182"/>
    </location>
</feature>
<feature type="signal peptide" evidence="1">
    <location>
        <begin position="1"/>
        <end position="20"/>
    </location>
</feature>
<evidence type="ECO:0000313" key="4">
    <source>
        <dbReference type="Proteomes" id="UP000654075"/>
    </source>
</evidence>
<dbReference type="OrthoDB" id="10558239at2759"/>
<evidence type="ECO:0000313" key="3">
    <source>
        <dbReference type="EMBL" id="CAE8635290.1"/>
    </source>
</evidence>
<evidence type="ECO:0000313" key="2">
    <source>
        <dbReference type="EMBL" id="CAE8585268.1"/>
    </source>
</evidence>
<gene>
    <name evidence="2" type="ORF">PGLA1383_LOCUS4177</name>
    <name evidence="3" type="ORF">PGLA1383_LOCUS50886</name>
</gene>
<evidence type="ECO:0000256" key="1">
    <source>
        <dbReference type="SAM" id="SignalP"/>
    </source>
</evidence>
<dbReference type="Proteomes" id="UP000654075">
    <property type="component" value="Unassembled WGS sequence"/>
</dbReference>
<organism evidence="3 4">
    <name type="scientific">Polarella glacialis</name>
    <name type="common">Dinoflagellate</name>
    <dbReference type="NCBI Taxonomy" id="89957"/>
    <lineage>
        <taxon>Eukaryota</taxon>
        <taxon>Sar</taxon>
        <taxon>Alveolata</taxon>
        <taxon>Dinophyceae</taxon>
        <taxon>Suessiales</taxon>
        <taxon>Suessiaceae</taxon>
        <taxon>Polarella</taxon>
    </lineage>
</organism>
<sequence>MAPTALVLLLALAFPAFAMAQVNGSRTPALRGSNFTADLELFVASNDPCWIHQGCSSAGYSNEGSMGPGWYCSDGMYVDANTAFDSCAVHRSCRGVGYEGGKWVCSDGNHGGVIPGITDSCYIHQGCSAAGYSGDNKASLGNGWYCLDGQYVDANSKFDNCAIHKQCSCGVEYKLVAWVCEC</sequence>
<accession>A0A813HCL6</accession>
<keyword evidence="1" id="KW-0732">Signal</keyword>
<proteinExistence type="predicted"/>
<dbReference type="AlphaFoldDB" id="A0A813HCL6"/>
<keyword evidence="4" id="KW-1185">Reference proteome</keyword>
<dbReference type="EMBL" id="CAJNNV010001534">
    <property type="protein sequence ID" value="CAE8585268.1"/>
    <property type="molecule type" value="Genomic_DNA"/>
</dbReference>
<name>A0A813HCL6_POLGL</name>
<comment type="caution">
    <text evidence="3">The sequence shown here is derived from an EMBL/GenBank/DDBJ whole genome shotgun (WGS) entry which is preliminary data.</text>
</comment>